<proteinExistence type="predicted"/>
<dbReference type="InterPro" id="IPR020843">
    <property type="entry name" value="ER"/>
</dbReference>
<feature type="region of interest" description="Disordered" evidence="1">
    <location>
        <begin position="1732"/>
        <end position="1760"/>
    </location>
</feature>
<feature type="compositionally biased region" description="Low complexity" evidence="1">
    <location>
        <begin position="1219"/>
        <end position="1255"/>
    </location>
</feature>
<feature type="compositionally biased region" description="Polar residues" evidence="1">
    <location>
        <begin position="1746"/>
        <end position="1760"/>
    </location>
</feature>
<feature type="region of interest" description="Disordered" evidence="1">
    <location>
        <begin position="1"/>
        <end position="84"/>
    </location>
</feature>
<feature type="compositionally biased region" description="Polar residues" evidence="1">
    <location>
        <begin position="1831"/>
        <end position="1840"/>
    </location>
</feature>
<feature type="region of interest" description="Disordered" evidence="1">
    <location>
        <begin position="616"/>
        <end position="900"/>
    </location>
</feature>
<feature type="compositionally biased region" description="Low complexity" evidence="1">
    <location>
        <begin position="2034"/>
        <end position="2051"/>
    </location>
</feature>
<feature type="region of interest" description="Disordered" evidence="1">
    <location>
        <begin position="1905"/>
        <end position="1926"/>
    </location>
</feature>
<keyword evidence="4" id="KW-1185">Reference proteome</keyword>
<feature type="compositionally biased region" description="Acidic residues" evidence="1">
    <location>
        <begin position="729"/>
        <end position="775"/>
    </location>
</feature>
<feature type="region of interest" description="Disordered" evidence="1">
    <location>
        <begin position="1572"/>
        <end position="1623"/>
    </location>
</feature>
<dbReference type="PANTHER" id="PTHR11695">
    <property type="entry name" value="ALCOHOL DEHYDROGENASE RELATED"/>
    <property type="match status" value="1"/>
</dbReference>
<feature type="compositionally biased region" description="Polar residues" evidence="1">
    <location>
        <begin position="1203"/>
        <end position="1215"/>
    </location>
</feature>
<dbReference type="InterPro" id="IPR036291">
    <property type="entry name" value="NAD(P)-bd_dom_sf"/>
</dbReference>
<dbReference type="Pfam" id="PF08240">
    <property type="entry name" value="ADH_N"/>
    <property type="match status" value="1"/>
</dbReference>
<feature type="compositionally biased region" description="Polar residues" evidence="1">
    <location>
        <begin position="1990"/>
        <end position="2002"/>
    </location>
</feature>
<reference evidence="3" key="1">
    <citation type="submission" date="2016-04" db="EMBL/GenBank/DDBJ databases">
        <authorList>
            <person name="Nguyen H.D."/>
            <person name="Samba Siva P."/>
            <person name="Cullis J."/>
            <person name="Levesque C.A."/>
            <person name="Hambleton S."/>
        </authorList>
    </citation>
    <scope>NUCLEOTIDE SEQUENCE</scope>
    <source>
        <strain evidence="3">DAOMC 236422</strain>
    </source>
</reference>
<feature type="region of interest" description="Disordered" evidence="1">
    <location>
        <begin position="1147"/>
        <end position="1539"/>
    </location>
</feature>
<feature type="compositionally biased region" description="Polar residues" evidence="1">
    <location>
        <begin position="1494"/>
        <end position="1506"/>
    </location>
</feature>
<feature type="compositionally biased region" description="Basic and acidic residues" evidence="1">
    <location>
        <begin position="1066"/>
        <end position="1082"/>
    </location>
</feature>
<dbReference type="EMBL" id="LWDG02000052">
    <property type="protein sequence ID" value="KAE8270397.1"/>
    <property type="molecule type" value="Genomic_DNA"/>
</dbReference>
<feature type="compositionally biased region" description="Low complexity" evidence="1">
    <location>
        <begin position="1408"/>
        <end position="1463"/>
    </location>
</feature>
<reference evidence="3" key="2">
    <citation type="journal article" date="2019" name="IMA Fungus">
        <title>Genome sequencing and comparison of five Tilletia species to identify candidate genes for the detection of regulated species infecting wheat.</title>
        <authorList>
            <person name="Nguyen H.D.T."/>
            <person name="Sultana T."/>
            <person name="Kesanakurti P."/>
            <person name="Hambleton S."/>
        </authorList>
    </citation>
    <scope>NUCLEOTIDE SEQUENCE</scope>
    <source>
        <strain evidence="3">DAOMC 236422</strain>
    </source>
</reference>
<feature type="region of interest" description="Disordered" evidence="1">
    <location>
        <begin position="446"/>
        <end position="563"/>
    </location>
</feature>
<feature type="compositionally biased region" description="Basic and acidic residues" evidence="1">
    <location>
        <begin position="1324"/>
        <end position="1333"/>
    </location>
</feature>
<feature type="region of interest" description="Disordered" evidence="1">
    <location>
        <begin position="253"/>
        <end position="321"/>
    </location>
</feature>
<evidence type="ECO:0000313" key="4">
    <source>
        <dbReference type="Proteomes" id="UP000078113"/>
    </source>
</evidence>
<comment type="caution">
    <text evidence="3">The sequence shown here is derived from an EMBL/GenBank/DDBJ whole genome shotgun (WGS) entry which is preliminary data.</text>
</comment>
<feature type="region of interest" description="Disordered" evidence="1">
    <location>
        <begin position="1990"/>
        <end position="2015"/>
    </location>
</feature>
<feature type="compositionally biased region" description="Low complexity" evidence="1">
    <location>
        <begin position="1841"/>
        <end position="1865"/>
    </location>
</feature>
<name>A0A8X7NAW9_9BASI</name>
<evidence type="ECO:0000256" key="1">
    <source>
        <dbReference type="SAM" id="MobiDB-lite"/>
    </source>
</evidence>
<dbReference type="Gene3D" id="3.90.180.10">
    <property type="entry name" value="Medium-chain alcohol dehydrogenases, catalytic domain"/>
    <property type="match status" value="1"/>
</dbReference>
<feature type="compositionally biased region" description="Acidic residues" evidence="1">
    <location>
        <begin position="506"/>
        <end position="518"/>
    </location>
</feature>
<feature type="compositionally biased region" description="Low complexity" evidence="1">
    <location>
        <begin position="211"/>
        <end position="228"/>
    </location>
</feature>
<feature type="domain" description="Enoyl reductase (ER)" evidence="2">
    <location>
        <begin position="2074"/>
        <end position="2399"/>
    </location>
</feature>
<feature type="region of interest" description="Disordered" evidence="1">
    <location>
        <begin position="2033"/>
        <end position="2064"/>
    </location>
</feature>
<feature type="compositionally biased region" description="Acidic residues" evidence="1">
    <location>
        <begin position="885"/>
        <end position="900"/>
    </location>
</feature>
<sequence length="2402" mass="249473">MTKTTFLDNILNRPSQQYAEPPSGQRKKSRAMSAGAYPPDLPNARAAPTSLLSGSMFQGSSLTQASNPAYNTHPQRRPASISGWSTASSIFGRKKKKNRDSVIDMFSDAGSTVAGSTFGGGHGDSRKTKWWESGSKFRGGSKRGTPSIADSAITEPAIGGYNARTERHYTTTASSVAGGSQGNRHSYYDSTSGSQSLPRRTAMSDYGGPTSSSARRSSASAKGSSSSGMPPLPAYDPAALKALNAKSKALGSGVAPLGQRQKGLVQPTTRGGLTASGSTTSLEGSLANDRENPARRASSALGHHSSNGNSTRTHKKGGSQDWHDFVAQMNNKDISKTWAAADAANPTARRNSAAQRVAKELQADAEASNAVLQARLRASASTAPTSLAQAAEQIIGQSLPDSSGMGGGNSGDQALLRQQGIAILPPGIEPGSLIVTEAQLQSISREISPVPSPMRPMSPTDGLPYSGRDTPATIGTMGTEEYATASEPSDTEDGNGEDGARAVDGESSEEEESSDEDSPMALDPLAEVDEDNSSQGHSSVRQDKYRNNEMRARRDRAGYSGLAPGLHPTSAVLAPVVPVPSAVGPKFANILEKSTTLDAPPPPNPIPVPVPALALAPVDDQPHPTGTSKGKGKARAIDQEDRVKSSSSKRSALPIVNPHLPSPQANRAVPAPPPPRRPEDNMQVPAIEVSSPVSSRDSALTANTFTGPGSVPPTPPEKDVAVFPRTNVEDEDDDTESDDSSSVDADEEEDGEETEGGSQDEDEAAESDDSDETVDDSNKTSKADAASALIRARQSLQVGNGAPSLRKNTVSFGAASDDERESLRSTSRQSVRPPTIQRRLSDLSLGNSFRMSMIIRGDQDGTTRSASQSQRAASSLRIPIGANDSDSDGEGNALSDEDDDLKLRAQAEQDRLRNMKVGEDFFGPDLNSLLDKFDTTDWDSAVASNTIDKYDLTTSGKAGAATSSSLVGKTADERAALDAQDRINGVRRAQLERRESDGPVSDVASVVPSIAALWLMNQEASTVEPVAASNIAASDSFSSANTTTPSNKSISKSRYGSFFASPNEKSAIEDASPRKSSILDRKRFQRNKKAKSTEEPVEEAAIPSSNQGHARSGSTASNLSNGAGATAAKDEGLPKALTETALFYGTTPNVTANVGGAAASDLKSTSASKLPAADDKEANTSTSSTTPFVTPTSTLETVKDDSVPSNKSLTASDSAPSALGKLSTGSSSVSGASDVKTTASSSAAPVASSKSASKPLTSAMKKSRAPKPLSLADSLMSFPLVRRSSSTDASKKKVTTIASSNASRKDNDEEDSSADENNEGAETSARRKEKDSRASAAASPPPPSAWTARQSKVAKTERKAERNAKAKAVAEAAAEAKAAAEARAAADKAQAAADKAASKEKKKKKKASSSSKGKEIAAPAPAAAAAPVQAATAQKPASSVAAQPVVAPSASPATAEPALADAAIQTEAQDTSIPPLVVTPSAAEEAPADRDDGASSSDESFVSVNASPVIPSEPRAVTNPSTGEVQVPLSVPAPPGGQEHAVTVTVAPVPQPSRLAAPTLQALQSSLQAVPENGSPAVVPASVASSSPGEMPGSLSPPLSDMWSDQSAVSTSITTPGPADSVVSRQRDLSPALHYVADAIESQVRAGQMADGSQPEDSAEFAQHLEKKLPLPPAPEFNEMSQVPIEDRTPLARPIAHAGVGLNLIPPTPPAQDMAGSPLFANFKQVMPPAMEDPEEGSNHMPAMQRTASGRSKSPARSTATVGLPAGLVAQTVAKSGEKKARSAKIPGLDTLDVRSGPKHPNLPQSLVPLPPTLGDGIHLEPGLSSLTLPTVSDGLSATGSDSPNASPAASQSGQSSVASSALSRSSRTSSALRFQLATNQANARSSPGHGERRQSMAAIDEWESSASPYGSGLPGPLSPYPPLPASALTRSTASLNQGQSPMVVRQAPLGAPASHFLQSRTSFEVGQASNSPADAASVIGSSYAPSAAQSATSLPLPSNPSVYRPSKDPSKLSSKIDDALYGRSTMQTISITSGSFRSKSARKAASSSGHGARDDASIRSSSEVPAHLREELAQSTMALSAHTPPPRKVGSSQVLVQVIAVAIDEMDRLIVQDRIRNGKGYGFVPGRSFCGRIMECGWDVKHLKKGTIVFGMQDGSKCGALAEFMTVEAAFVCKAPEDCLTTEQISALPAAGLLSYEIVATYCNQLERGSRVLILNAHDGVGLLVMQQSVELGLIIVAQCPTAVADGVAVCRANGAHEVVVGEPLWAVNSLHESSFDLVVDTVGGRRIYDASRRVLATKGHFATCFGDEHGSSSPNLKSHMRSLRRAFFKKDKKNIGYEWIGNLTAEDCREALESVKVAAERGDICPRLSSILPFEDGVRAFDPVLRGVDQEPGAVVVRVS</sequence>
<dbReference type="InterPro" id="IPR011032">
    <property type="entry name" value="GroES-like_sf"/>
</dbReference>
<feature type="compositionally biased region" description="Polar residues" evidence="1">
    <location>
        <begin position="1031"/>
        <end position="1054"/>
    </location>
</feature>
<feature type="compositionally biased region" description="Low complexity" evidence="1">
    <location>
        <begin position="1366"/>
        <end position="1377"/>
    </location>
</feature>
<feature type="compositionally biased region" description="Low complexity" evidence="1">
    <location>
        <begin position="864"/>
        <end position="875"/>
    </location>
</feature>
<gene>
    <name evidence="3" type="ORF">A4X09_0g1956</name>
</gene>
<feature type="region of interest" description="Disordered" evidence="1">
    <location>
        <begin position="1773"/>
        <end position="1814"/>
    </location>
</feature>
<dbReference type="InterPro" id="IPR050700">
    <property type="entry name" value="YIM1/Zinc_Alcohol_DH_Fams"/>
</dbReference>
<feature type="compositionally biased region" description="Polar residues" evidence="1">
    <location>
        <begin position="266"/>
        <end position="283"/>
    </location>
</feature>
<dbReference type="GO" id="GO:0016491">
    <property type="term" value="F:oxidoreductase activity"/>
    <property type="evidence" value="ECO:0007669"/>
    <property type="project" value="InterPro"/>
</dbReference>
<organism evidence="3 4">
    <name type="scientific">Tilletia walkeri</name>
    <dbReference type="NCBI Taxonomy" id="117179"/>
    <lineage>
        <taxon>Eukaryota</taxon>
        <taxon>Fungi</taxon>
        <taxon>Dikarya</taxon>
        <taxon>Basidiomycota</taxon>
        <taxon>Ustilaginomycotina</taxon>
        <taxon>Exobasidiomycetes</taxon>
        <taxon>Tilletiales</taxon>
        <taxon>Tilletiaceae</taxon>
        <taxon>Tilletia</taxon>
    </lineage>
</organism>
<feature type="compositionally biased region" description="Low complexity" evidence="1">
    <location>
        <begin position="1905"/>
        <end position="1916"/>
    </location>
</feature>
<dbReference type="GO" id="GO:0005739">
    <property type="term" value="C:mitochondrion"/>
    <property type="evidence" value="ECO:0007669"/>
    <property type="project" value="TreeGrafter"/>
</dbReference>
<evidence type="ECO:0000313" key="3">
    <source>
        <dbReference type="EMBL" id="KAE8270397.1"/>
    </source>
</evidence>
<feature type="compositionally biased region" description="Polar residues" evidence="1">
    <location>
        <begin position="170"/>
        <end position="198"/>
    </location>
</feature>
<dbReference type="InterPro" id="IPR013154">
    <property type="entry name" value="ADH-like_N"/>
</dbReference>
<feature type="compositionally biased region" description="Basic and acidic residues" evidence="1">
    <location>
        <begin position="540"/>
        <end position="557"/>
    </location>
</feature>
<feature type="compositionally biased region" description="Polar residues" evidence="1">
    <location>
        <begin position="691"/>
        <end position="707"/>
    </location>
</feature>
<dbReference type="SMART" id="SM00829">
    <property type="entry name" value="PKS_ER"/>
    <property type="match status" value="1"/>
</dbReference>
<dbReference type="Proteomes" id="UP000078113">
    <property type="component" value="Unassembled WGS sequence"/>
</dbReference>
<feature type="compositionally biased region" description="Polar residues" evidence="1">
    <location>
        <begin position="1603"/>
        <end position="1615"/>
    </location>
</feature>
<feature type="compositionally biased region" description="Basic and acidic residues" evidence="1">
    <location>
        <begin position="1354"/>
        <end position="1364"/>
    </location>
</feature>
<evidence type="ECO:0000259" key="2">
    <source>
        <dbReference type="SMART" id="SM00829"/>
    </source>
</evidence>
<feature type="compositionally biased region" description="Polar residues" evidence="1">
    <location>
        <begin position="1"/>
        <end position="18"/>
    </location>
</feature>
<protein>
    <recommendedName>
        <fullName evidence="2">Enoyl reductase (ER) domain-containing protein</fullName>
    </recommendedName>
</protein>
<feature type="region of interest" description="Disordered" evidence="1">
    <location>
        <begin position="1031"/>
        <end position="1132"/>
    </location>
</feature>
<dbReference type="Pfam" id="PF13602">
    <property type="entry name" value="ADH_zinc_N_2"/>
    <property type="match status" value="1"/>
</dbReference>
<feature type="compositionally biased region" description="Polar residues" evidence="1">
    <location>
        <begin position="50"/>
        <end position="73"/>
    </location>
</feature>
<feature type="region of interest" description="Disordered" evidence="1">
    <location>
        <begin position="1831"/>
        <end position="1865"/>
    </location>
</feature>
<dbReference type="Gene3D" id="3.40.50.720">
    <property type="entry name" value="NAD(P)-binding Rossmann-like Domain"/>
    <property type="match status" value="1"/>
</dbReference>
<feature type="compositionally biased region" description="Basic and acidic residues" evidence="1">
    <location>
        <begin position="2006"/>
        <end position="2015"/>
    </location>
</feature>
<feature type="compositionally biased region" description="Polar residues" evidence="1">
    <location>
        <begin position="1103"/>
        <end position="1123"/>
    </location>
</feature>
<feature type="compositionally biased region" description="Basic and acidic residues" evidence="1">
    <location>
        <begin position="635"/>
        <end position="644"/>
    </location>
</feature>
<accession>A0A8X7NAW9</accession>
<feature type="region of interest" description="Disordered" evidence="1">
    <location>
        <begin position="111"/>
        <end position="236"/>
    </location>
</feature>
<dbReference type="PANTHER" id="PTHR11695:SF294">
    <property type="entry name" value="RETICULON-4-INTERACTING PROTEIN 1, MITOCHONDRIAL"/>
    <property type="match status" value="1"/>
</dbReference>
<dbReference type="SUPFAM" id="SSF51735">
    <property type="entry name" value="NAD(P)-binding Rossmann-fold domains"/>
    <property type="match status" value="1"/>
</dbReference>
<feature type="compositionally biased region" description="Low complexity" evidence="1">
    <location>
        <begin position="1575"/>
        <end position="1588"/>
    </location>
</feature>
<feature type="compositionally biased region" description="Acidic residues" evidence="1">
    <location>
        <begin position="1308"/>
        <end position="1319"/>
    </location>
</feature>
<feature type="compositionally biased region" description="Low complexity" evidence="1">
    <location>
        <begin position="1180"/>
        <end position="1194"/>
    </location>
</feature>
<dbReference type="SUPFAM" id="SSF50129">
    <property type="entry name" value="GroES-like"/>
    <property type="match status" value="1"/>
</dbReference>